<evidence type="ECO:0000313" key="9">
    <source>
        <dbReference type="Proteomes" id="UP000694564"/>
    </source>
</evidence>
<evidence type="ECO:0000259" key="7">
    <source>
        <dbReference type="Pfam" id="PF18697"/>
    </source>
</evidence>
<dbReference type="AlphaFoldDB" id="A0A8D2DGP3"/>
<sequence>LTRGHQTQTPNTSLPREHSDHFLPAPSTASSPAGLQTELAIVPLQLGDAVLLQELHPQSLQPHWTGPHTVILTIPTVAKFLGYSPWYHVSHLKRVPFWDTQSWTSTALGPTKLKITRQPPITEQEKEIQC</sequence>
<evidence type="ECO:0000313" key="8">
    <source>
        <dbReference type="Ensembl" id="ENSSVLP00005024499.1"/>
    </source>
</evidence>
<evidence type="ECO:0000256" key="5">
    <source>
        <dbReference type="ARBA" id="ARBA00022801"/>
    </source>
</evidence>
<keyword evidence="9" id="KW-1185">Reference proteome</keyword>
<keyword evidence="2" id="KW-0548">Nucleotidyltransferase</keyword>
<keyword evidence="3" id="KW-0540">Nuclease</keyword>
<dbReference type="Ensembl" id="ENSSVLT00005027233.1">
    <property type="protein sequence ID" value="ENSSVLP00005024499.1"/>
    <property type="gene ID" value="ENSSVLG00005019357.1"/>
</dbReference>
<dbReference type="GeneTree" id="ENSGT00990000213902"/>
<organism evidence="8 9">
    <name type="scientific">Sciurus vulgaris</name>
    <name type="common">Eurasian red squirrel</name>
    <dbReference type="NCBI Taxonomy" id="55149"/>
    <lineage>
        <taxon>Eukaryota</taxon>
        <taxon>Metazoa</taxon>
        <taxon>Chordata</taxon>
        <taxon>Craniata</taxon>
        <taxon>Vertebrata</taxon>
        <taxon>Euteleostomi</taxon>
        <taxon>Mammalia</taxon>
        <taxon>Eutheria</taxon>
        <taxon>Euarchontoglires</taxon>
        <taxon>Glires</taxon>
        <taxon>Rodentia</taxon>
        <taxon>Sciuromorpha</taxon>
        <taxon>Sciuridae</taxon>
        <taxon>Sciurinae</taxon>
        <taxon>Sciurini</taxon>
        <taxon>Sciurus</taxon>
    </lineage>
</organism>
<keyword evidence="1" id="KW-0808">Transferase</keyword>
<protein>
    <recommendedName>
        <fullName evidence="7">Murine leukemia virus integrase C-terminal domain-containing protein</fullName>
    </recommendedName>
</protein>
<reference evidence="8" key="2">
    <citation type="submission" date="2025-09" db="UniProtKB">
        <authorList>
            <consortium name="Ensembl"/>
        </authorList>
    </citation>
    <scope>IDENTIFICATION</scope>
</reference>
<evidence type="ECO:0000256" key="1">
    <source>
        <dbReference type="ARBA" id="ARBA00022679"/>
    </source>
</evidence>
<reference evidence="8" key="1">
    <citation type="submission" date="2025-08" db="UniProtKB">
        <authorList>
            <consortium name="Ensembl"/>
        </authorList>
    </citation>
    <scope>IDENTIFICATION</scope>
</reference>
<evidence type="ECO:0000256" key="6">
    <source>
        <dbReference type="SAM" id="MobiDB-lite"/>
    </source>
</evidence>
<name>A0A8D2DGP3_SCIVU</name>
<accession>A0A8D2DGP3</accession>
<dbReference type="GO" id="GO:0016787">
    <property type="term" value="F:hydrolase activity"/>
    <property type="evidence" value="ECO:0007669"/>
    <property type="project" value="UniProtKB-KW"/>
</dbReference>
<feature type="region of interest" description="Disordered" evidence="6">
    <location>
        <begin position="1"/>
        <end position="31"/>
    </location>
</feature>
<dbReference type="Gene3D" id="2.30.30.850">
    <property type="match status" value="1"/>
</dbReference>
<dbReference type="Proteomes" id="UP000694564">
    <property type="component" value="Chromosome 19"/>
</dbReference>
<feature type="compositionally biased region" description="Polar residues" evidence="6">
    <location>
        <begin position="1"/>
        <end position="14"/>
    </location>
</feature>
<dbReference type="GO" id="GO:0016779">
    <property type="term" value="F:nucleotidyltransferase activity"/>
    <property type="evidence" value="ECO:0007669"/>
    <property type="project" value="UniProtKB-KW"/>
</dbReference>
<keyword evidence="4" id="KW-0255">Endonuclease</keyword>
<evidence type="ECO:0000256" key="2">
    <source>
        <dbReference type="ARBA" id="ARBA00022695"/>
    </source>
</evidence>
<keyword evidence="5" id="KW-0378">Hydrolase</keyword>
<evidence type="ECO:0000256" key="3">
    <source>
        <dbReference type="ARBA" id="ARBA00022722"/>
    </source>
</evidence>
<dbReference type="Pfam" id="PF18697">
    <property type="entry name" value="MLVIN_C"/>
    <property type="match status" value="1"/>
</dbReference>
<feature type="domain" description="Murine leukemia virus integrase C-terminal" evidence="7">
    <location>
        <begin position="45"/>
        <end position="95"/>
    </location>
</feature>
<evidence type="ECO:0000256" key="4">
    <source>
        <dbReference type="ARBA" id="ARBA00022759"/>
    </source>
</evidence>
<dbReference type="GO" id="GO:0004519">
    <property type="term" value="F:endonuclease activity"/>
    <property type="evidence" value="ECO:0007669"/>
    <property type="project" value="UniProtKB-KW"/>
</dbReference>
<dbReference type="InterPro" id="IPR040643">
    <property type="entry name" value="MLVIN_C"/>
</dbReference>
<proteinExistence type="predicted"/>